<protein>
    <recommendedName>
        <fullName evidence="3">Integrase</fullName>
    </recommendedName>
</protein>
<evidence type="ECO:0000313" key="2">
    <source>
        <dbReference type="Proteomes" id="UP000053586"/>
    </source>
</evidence>
<evidence type="ECO:0000313" key="1">
    <source>
        <dbReference type="EMBL" id="GAB56606.1"/>
    </source>
</evidence>
<dbReference type="Proteomes" id="UP000053586">
    <property type="component" value="Unassembled WGS sequence"/>
</dbReference>
<comment type="caution">
    <text evidence="1">The sequence shown here is derived from an EMBL/GenBank/DDBJ whole genome shotgun (WGS) entry which is preliminary data.</text>
</comment>
<dbReference type="AlphaFoldDB" id="H5TE79"/>
<dbReference type="OrthoDB" id="9795573at2"/>
<reference evidence="1 2" key="1">
    <citation type="journal article" date="2012" name="J. Bacteriol.">
        <title>Genome sequence of proteorhodopsin-containing sea ice bacterium Glaciecola punicea ACAM 611T.</title>
        <authorList>
            <person name="Qin Q.-L."/>
            <person name="Xie B.-B."/>
            <person name="Shu Y.-L."/>
            <person name="Rong J.-C."/>
            <person name="Zhao D.-L."/>
            <person name="Zhang X.-Y."/>
            <person name="Chen X.-L."/>
            <person name="Zhou B.-C."/>
            <person name="Zhanga Y.-Z."/>
        </authorList>
    </citation>
    <scope>NUCLEOTIDE SEQUENCE [LARGE SCALE GENOMIC DNA]</scope>
    <source>
        <strain evidence="1 2">ACAM 611</strain>
    </source>
</reference>
<reference evidence="1 2" key="2">
    <citation type="journal article" date="2017" name="Antonie Van Leeuwenhoek">
        <title>Rhizobium rhizosphaerae sp. nov., a novel species isolated from rice rhizosphere.</title>
        <authorList>
            <person name="Zhao J.J."/>
            <person name="Zhang J."/>
            <person name="Zhang R.J."/>
            <person name="Zhang C.W."/>
            <person name="Yin H.Q."/>
            <person name="Zhang X.X."/>
        </authorList>
    </citation>
    <scope>NUCLEOTIDE SEQUENCE [LARGE SCALE GENOMIC DNA]</scope>
    <source>
        <strain evidence="1 2">ACAM 611</strain>
    </source>
</reference>
<accession>H5TE79</accession>
<dbReference type="RefSeq" id="WP_006006925.1">
    <property type="nucleotide sequence ID" value="NZ_BAET01000030.1"/>
</dbReference>
<gene>
    <name evidence="1" type="ORF">GPUN_2491</name>
</gene>
<proteinExistence type="predicted"/>
<sequence>MTALGIPKTDLDKLNNHAAQDVSAKLYDMHEYLEKKTATIETWDRVLGEEISKQK</sequence>
<evidence type="ECO:0008006" key="3">
    <source>
        <dbReference type="Google" id="ProtNLM"/>
    </source>
</evidence>
<name>H5TE79_9ALTE</name>
<organism evidence="1 2">
    <name type="scientific">Glaciecola punicea ACAM 611</name>
    <dbReference type="NCBI Taxonomy" id="1121923"/>
    <lineage>
        <taxon>Bacteria</taxon>
        <taxon>Pseudomonadati</taxon>
        <taxon>Pseudomonadota</taxon>
        <taxon>Gammaproteobacteria</taxon>
        <taxon>Alteromonadales</taxon>
        <taxon>Alteromonadaceae</taxon>
        <taxon>Glaciecola</taxon>
    </lineage>
</organism>
<keyword evidence="2" id="KW-1185">Reference proteome</keyword>
<dbReference type="EMBL" id="BAET01000030">
    <property type="protein sequence ID" value="GAB56606.1"/>
    <property type="molecule type" value="Genomic_DNA"/>
</dbReference>